<comment type="caution">
    <text evidence="1">The sequence shown here is derived from an EMBL/GenBank/DDBJ whole genome shotgun (WGS) entry which is preliminary data.</text>
</comment>
<keyword evidence="2" id="KW-1185">Reference proteome</keyword>
<dbReference type="InterPro" id="IPR017850">
    <property type="entry name" value="Alkaline_phosphatase_core_sf"/>
</dbReference>
<dbReference type="RefSeq" id="WP_252952252.1">
    <property type="nucleotide sequence ID" value="NZ_JAFIRR010000030.1"/>
</dbReference>
<gene>
    <name evidence="1" type="ORF">JYK14_05610</name>
</gene>
<dbReference type="EMBL" id="JAFIRR010000030">
    <property type="protein sequence ID" value="MCO6415654.1"/>
    <property type="molecule type" value="Genomic_DNA"/>
</dbReference>
<dbReference type="Gene3D" id="3.40.720.10">
    <property type="entry name" value="Alkaline Phosphatase, subunit A"/>
    <property type="match status" value="1"/>
</dbReference>
<proteinExistence type="predicted"/>
<dbReference type="SUPFAM" id="SSF53649">
    <property type="entry name" value="Alkaline phosphatase-like"/>
    <property type="match status" value="1"/>
</dbReference>
<dbReference type="Proteomes" id="UP001523392">
    <property type="component" value="Unassembled WGS sequence"/>
</dbReference>
<dbReference type="InterPro" id="IPR002591">
    <property type="entry name" value="Phosphodiest/P_Trfase"/>
</dbReference>
<evidence type="ECO:0000313" key="1">
    <source>
        <dbReference type="EMBL" id="MCO6415654.1"/>
    </source>
</evidence>
<reference evidence="1 2" key="1">
    <citation type="submission" date="2021-12" db="EMBL/GenBank/DDBJ databases">
        <title>Siccirubricoccus leaddurans sp. nov., a high concentration Zn2+ tolerance bacterium.</title>
        <authorList>
            <person name="Cao Y."/>
        </authorList>
    </citation>
    <scope>NUCLEOTIDE SEQUENCE [LARGE SCALE GENOMIC DNA]</scope>
    <source>
        <strain evidence="1 2">KC 17139</strain>
    </source>
</reference>
<dbReference type="PANTHER" id="PTHR10151:SF120">
    <property type="entry name" value="BIS(5'-ADENOSYL)-TRIPHOSPHATASE"/>
    <property type="match status" value="1"/>
</dbReference>
<accession>A0ABT1D1A1</accession>
<dbReference type="Pfam" id="PF01663">
    <property type="entry name" value="Phosphodiest"/>
    <property type="match status" value="1"/>
</dbReference>
<protein>
    <submittedName>
        <fullName evidence="1">Alkaline phosphatase family protein</fullName>
    </submittedName>
</protein>
<sequence>MTDRLALLVILDGLRRDALSPERTPNLWRLMGRGTAFTGYRSMFPSATRIVSASTATGCLPASHGLAGNSLALLREDGTLLPLDAGDPGFLPTRRALRGSALDRPTLADRLAPHGGVAIFSNVSPGAALAHDPNRSGRLVQRAIAHEPGREAAPATDITLDAAGDARLTARFLEEGLGGALGLLWLGEPDASQHAHPLGSPAAWAAITAADTRLGEVMAAVDRRRTAGQEVLLLAGSDHGHETVEAVIDVEAELAAAGLDPGETLVTASNGTSVLVHLAPSRDPAPVLEFLRARPWVGTLLEGEALAAAGQRPGAEGLIAAIAMRRHGGVNQYGIPGMALAAKPVAGKPDRLGCGQHGGLGAAEQAPVMIADGPGFAPGGRDAAPARPIDLAPTLLAFLGHGDAGVPMDGRPLQSRPSQQPPG</sequence>
<name>A0ABT1D1A1_9PROT</name>
<evidence type="ECO:0000313" key="2">
    <source>
        <dbReference type="Proteomes" id="UP001523392"/>
    </source>
</evidence>
<dbReference type="PANTHER" id="PTHR10151">
    <property type="entry name" value="ECTONUCLEOTIDE PYROPHOSPHATASE/PHOSPHODIESTERASE"/>
    <property type="match status" value="1"/>
</dbReference>
<organism evidence="1 2">
    <name type="scientific">Siccirubricoccus soli</name>
    <dbReference type="NCBI Taxonomy" id="2899147"/>
    <lineage>
        <taxon>Bacteria</taxon>
        <taxon>Pseudomonadati</taxon>
        <taxon>Pseudomonadota</taxon>
        <taxon>Alphaproteobacteria</taxon>
        <taxon>Acetobacterales</taxon>
        <taxon>Roseomonadaceae</taxon>
        <taxon>Siccirubricoccus</taxon>
    </lineage>
</organism>